<keyword evidence="1" id="KW-0472">Membrane</keyword>
<feature type="transmembrane region" description="Helical" evidence="1">
    <location>
        <begin position="51"/>
        <end position="73"/>
    </location>
</feature>
<keyword evidence="1" id="KW-1133">Transmembrane helix</keyword>
<reference evidence="2 3" key="1">
    <citation type="submission" date="2018-12" db="EMBL/GenBank/DDBJ databases">
        <title>Lysinibacillus antri sp. nov., isolated from a cave soil.</title>
        <authorList>
            <person name="Narsing Rao M.P."/>
            <person name="Zhang H."/>
            <person name="Dong Z.-Y."/>
            <person name="Niu X.-K."/>
            <person name="Zhang K."/>
            <person name="Fang B.-Z."/>
            <person name="Kang Y.-Q."/>
            <person name="Xiao M."/>
            <person name="Li W.-J."/>
        </authorList>
    </citation>
    <scope>NUCLEOTIDE SEQUENCE [LARGE SCALE GENOMIC DNA]</scope>
    <source>
        <strain evidence="2 3">SYSU K30002</strain>
    </source>
</reference>
<gene>
    <name evidence="2" type="ORF">EK386_19430</name>
</gene>
<comment type="caution">
    <text evidence="2">The sequence shown here is derived from an EMBL/GenBank/DDBJ whole genome shotgun (WGS) entry which is preliminary data.</text>
</comment>
<accession>A0A432L6Q1</accession>
<evidence type="ECO:0000313" key="2">
    <source>
        <dbReference type="EMBL" id="RUL45655.1"/>
    </source>
</evidence>
<sequence length="269" mass="29670">MSKFNDELDQLFADEKHKSVPTSFSKGIDEVLANLPDKRSEQPVMKRKMKWGWIHSIAAAGILTVGILGSGFASPAMAVMLTKIPGLEFLYSATYEDVSDQDVVPNSLSGGSILTYGENGPFNKDVQELQFFEGYTKELEDFVGYPFPKVGESVNNIRVDKYGEGQSLITVFSPFADYGATYLSIVKDPIILPSINGTSVKDIEKESVDVNGVAANVLSYQFSADINDETTYIVWEREGYNFVLASSGVEMEKLVELAKDVDQQTKILN</sequence>
<protein>
    <submittedName>
        <fullName evidence="2">DUF4179 domain-containing protein</fullName>
    </submittedName>
</protein>
<evidence type="ECO:0000313" key="3">
    <source>
        <dbReference type="Proteomes" id="UP000287910"/>
    </source>
</evidence>
<dbReference type="EMBL" id="RYYR01000051">
    <property type="protein sequence ID" value="RUL45655.1"/>
    <property type="molecule type" value="Genomic_DNA"/>
</dbReference>
<proteinExistence type="predicted"/>
<dbReference type="AlphaFoldDB" id="A0A432L6Q1"/>
<evidence type="ECO:0000256" key="1">
    <source>
        <dbReference type="SAM" id="Phobius"/>
    </source>
</evidence>
<dbReference type="RefSeq" id="WP_126660835.1">
    <property type="nucleotide sequence ID" value="NZ_RYYR01000051.1"/>
</dbReference>
<keyword evidence="1" id="KW-0812">Transmembrane</keyword>
<organism evidence="2 3">
    <name type="scientific">Lysinibacillus antri</name>
    <dbReference type="NCBI Taxonomy" id="2498145"/>
    <lineage>
        <taxon>Bacteria</taxon>
        <taxon>Bacillati</taxon>
        <taxon>Bacillota</taxon>
        <taxon>Bacilli</taxon>
        <taxon>Bacillales</taxon>
        <taxon>Bacillaceae</taxon>
        <taxon>Lysinibacillus</taxon>
    </lineage>
</organism>
<name>A0A432L6Q1_9BACI</name>
<dbReference type="Proteomes" id="UP000287910">
    <property type="component" value="Unassembled WGS sequence"/>
</dbReference>
<keyword evidence="3" id="KW-1185">Reference proteome</keyword>